<evidence type="ECO:0000259" key="2">
    <source>
        <dbReference type="Pfam" id="PF21836"/>
    </source>
</evidence>
<feature type="region of interest" description="Disordered" evidence="1">
    <location>
        <begin position="264"/>
        <end position="289"/>
    </location>
</feature>
<reference evidence="3" key="1">
    <citation type="submission" date="2020-09" db="EMBL/GenBank/DDBJ databases">
        <title>Streptomyces grisecoloratus sp. nov., isolated from cotton soil.</title>
        <authorList>
            <person name="Xing L."/>
        </authorList>
    </citation>
    <scope>NUCLEOTIDE SEQUENCE</scope>
    <source>
        <strain evidence="3">TRM S81-3</strain>
    </source>
</reference>
<protein>
    <recommendedName>
        <fullName evidence="2">DUF6895 domain-containing protein</fullName>
    </recommendedName>
</protein>
<reference evidence="3" key="2">
    <citation type="submission" date="2020-09" db="EMBL/GenBank/DDBJ databases">
        <authorList>
            <person name="Luo X."/>
        </authorList>
    </citation>
    <scope>NUCLEOTIDE SEQUENCE</scope>
    <source>
        <strain evidence="3">TRM S81-3</strain>
    </source>
</reference>
<dbReference type="Proteomes" id="UP000621210">
    <property type="component" value="Unassembled WGS sequence"/>
</dbReference>
<proteinExistence type="predicted"/>
<keyword evidence="4" id="KW-1185">Reference proteome</keyword>
<gene>
    <name evidence="3" type="ORF">H0H10_13175</name>
</gene>
<comment type="caution">
    <text evidence="3">The sequence shown here is derived from an EMBL/GenBank/DDBJ whole genome shotgun (WGS) entry which is preliminary data.</text>
</comment>
<feature type="domain" description="DUF6895" evidence="2">
    <location>
        <begin position="15"/>
        <end position="305"/>
    </location>
</feature>
<dbReference type="InterPro" id="IPR054190">
    <property type="entry name" value="DUF6895"/>
</dbReference>
<evidence type="ECO:0000256" key="1">
    <source>
        <dbReference type="SAM" id="MobiDB-lite"/>
    </source>
</evidence>
<sequence>MTATVARQARRVEEAALTWLSAHRDRFALGDDALAADGRVNGTWKPLGELAQVCATVSGRIPPSDPLRPCVSGLLDFAWEQTGRGELFLRMQALEPFATYPLEVYAAFASAGLRHAGYEASAAVVARTRGWRLTEQCPTRRLGVIGAERRSGVPPHGRVSQALRRTWLGGLPEPWTFERAAGYALTHVVFHLTDWGRTARGVPPDLAAYLLHWLPPWLDTCLEARMWDLSCELLAVAASLPTAPDAAVLQDAWHRLAAAQHTSGAIPEEGAVHDAAHRPGPEPGPEPYDFTDCYHSTLMAVYAAALTTAPPLEADRGTERPVPALVWTPSAGHHHERRSGQGVPG</sequence>
<evidence type="ECO:0000313" key="4">
    <source>
        <dbReference type="Proteomes" id="UP000621210"/>
    </source>
</evidence>
<dbReference type="RefSeq" id="WP_188181111.1">
    <property type="nucleotide sequence ID" value="NZ_JACVQF010000186.1"/>
</dbReference>
<dbReference type="Pfam" id="PF21836">
    <property type="entry name" value="DUF6895"/>
    <property type="match status" value="1"/>
</dbReference>
<evidence type="ECO:0000313" key="3">
    <source>
        <dbReference type="EMBL" id="MBD0420108.1"/>
    </source>
</evidence>
<feature type="compositionally biased region" description="Basic and acidic residues" evidence="1">
    <location>
        <begin position="270"/>
        <end position="280"/>
    </location>
</feature>
<dbReference type="EMBL" id="JACVQF010000186">
    <property type="protein sequence ID" value="MBD0420108.1"/>
    <property type="molecule type" value="Genomic_DNA"/>
</dbReference>
<accession>A0A926L4T2</accession>
<organism evidence="3 4">
    <name type="scientific">Streptomyces griseicoloratus</name>
    <dbReference type="NCBI Taxonomy" id="2752516"/>
    <lineage>
        <taxon>Bacteria</taxon>
        <taxon>Bacillati</taxon>
        <taxon>Actinomycetota</taxon>
        <taxon>Actinomycetes</taxon>
        <taxon>Kitasatosporales</taxon>
        <taxon>Streptomycetaceae</taxon>
        <taxon>Streptomyces</taxon>
    </lineage>
</organism>
<name>A0A926L4T2_9ACTN</name>
<dbReference type="AlphaFoldDB" id="A0A926L4T2"/>